<accession>A0A0H1R8T8</accession>
<dbReference type="SUPFAM" id="SSF52540">
    <property type="entry name" value="P-loop containing nucleoside triphosphate hydrolases"/>
    <property type="match status" value="1"/>
</dbReference>
<protein>
    <submittedName>
        <fullName evidence="1">Uncharacterized protein</fullName>
    </submittedName>
</protein>
<dbReference type="RefSeq" id="WP_047190863.1">
    <property type="nucleotide sequence ID" value="NZ_LCYG01000055.1"/>
</dbReference>
<dbReference type="OrthoDB" id="7390113at2"/>
<dbReference type="EMBL" id="LCYG01000055">
    <property type="protein sequence ID" value="KLK91464.1"/>
    <property type="molecule type" value="Genomic_DNA"/>
</dbReference>
<dbReference type="GO" id="GO:0005886">
    <property type="term" value="C:plasma membrane"/>
    <property type="evidence" value="ECO:0007669"/>
    <property type="project" value="TreeGrafter"/>
</dbReference>
<dbReference type="PANTHER" id="PTHR30050">
    <property type="entry name" value="CHROMOSOMAL REPLICATION INITIATOR PROTEIN DNAA"/>
    <property type="match status" value="1"/>
</dbReference>
<proteinExistence type="predicted"/>
<dbReference type="PANTHER" id="PTHR30050:SF5">
    <property type="entry name" value="DNAA REGULATORY INACTIVATOR HDA"/>
    <property type="match status" value="1"/>
</dbReference>
<evidence type="ECO:0000313" key="2">
    <source>
        <dbReference type="Proteomes" id="UP000035489"/>
    </source>
</evidence>
<dbReference type="GO" id="GO:0006270">
    <property type="term" value="P:DNA replication initiation"/>
    <property type="evidence" value="ECO:0007669"/>
    <property type="project" value="TreeGrafter"/>
</dbReference>
<dbReference type="STRING" id="1225564.AA309_20485"/>
<dbReference type="Gene3D" id="3.40.50.300">
    <property type="entry name" value="P-loop containing nucleotide triphosphate hydrolases"/>
    <property type="match status" value="1"/>
</dbReference>
<organism evidence="1 2">
    <name type="scientific">Microvirga vignae</name>
    <dbReference type="NCBI Taxonomy" id="1225564"/>
    <lineage>
        <taxon>Bacteria</taxon>
        <taxon>Pseudomonadati</taxon>
        <taxon>Pseudomonadota</taxon>
        <taxon>Alphaproteobacteria</taxon>
        <taxon>Hyphomicrobiales</taxon>
        <taxon>Methylobacteriaceae</taxon>
        <taxon>Microvirga</taxon>
    </lineage>
</organism>
<keyword evidence="2" id="KW-1185">Reference proteome</keyword>
<dbReference type="GO" id="GO:0003688">
    <property type="term" value="F:DNA replication origin binding"/>
    <property type="evidence" value="ECO:0007669"/>
    <property type="project" value="TreeGrafter"/>
</dbReference>
<dbReference type="Gene3D" id="1.10.8.60">
    <property type="match status" value="1"/>
</dbReference>
<dbReference type="AlphaFoldDB" id="A0A0H1R8T8"/>
<dbReference type="Proteomes" id="UP000035489">
    <property type="component" value="Unassembled WGS sequence"/>
</dbReference>
<sequence>MRDGPKQLTFDLPLDPRFGAEDFLVSPSNEQAYGLIESWPDWPDTILLLIGPPGSGKSHLASIWATNAHAWTIDASEITHDNVPHLVSNGALAIEDMDRAERDEAALFHLLNLAREKKASLLITSETSPDRWGLKTPDLLSRLRLAPSVTLDAPDDALLKAVLVKLFVDRQLVVDTSVVDYISLRIERSLAKASELVALLDKEALSRGRRVSRAIAAEILGASQETDEIE</sequence>
<evidence type="ECO:0000313" key="1">
    <source>
        <dbReference type="EMBL" id="KLK91464.1"/>
    </source>
</evidence>
<gene>
    <name evidence="1" type="ORF">AA309_20485</name>
</gene>
<reference evidence="1 2" key="1">
    <citation type="submission" date="2015-05" db="EMBL/GenBank/DDBJ databases">
        <title>Draft genome sequence of Microvirga vignae strain BR3299, a novel nitrogen fixing bacteria isolated from Brazil semi-aired region.</title>
        <authorList>
            <person name="Zilli J.E."/>
            <person name="Passos S.R."/>
            <person name="Leite J."/>
            <person name="Baldani J.I."/>
            <person name="Xavier G.R."/>
            <person name="Rumjaneck N.G."/>
            <person name="Simoes-Araujo J.L."/>
        </authorList>
    </citation>
    <scope>NUCLEOTIDE SEQUENCE [LARGE SCALE GENOMIC DNA]</scope>
    <source>
        <strain evidence="1 2">BR3299</strain>
    </source>
</reference>
<name>A0A0H1R8T8_9HYPH</name>
<dbReference type="PATRIC" id="fig|1225564.3.peg.5417"/>
<dbReference type="InterPro" id="IPR027417">
    <property type="entry name" value="P-loop_NTPase"/>
</dbReference>
<comment type="caution">
    <text evidence="1">The sequence shown here is derived from an EMBL/GenBank/DDBJ whole genome shotgun (WGS) entry which is preliminary data.</text>
</comment>